<dbReference type="InterPro" id="IPR036299">
    <property type="entry name" value="Polyketide_synth_docking_sf"/>
</dbReference>
<evidence type="ECO:0000313" key="15">
    <source>
        <dbReference type="EMBL" id="QEU89612.1"/>
    </source>
</evidence>
<dbReference type="GO" id="GO:0016491">
    <property type="term" value="F:oxidoreductase activity"/>
    <property type="evidence" value="ECO:0007669"/>
    <property type="project" value="InterPro"/>
</dbReference>
<protein>
    <submittedName>
        <fullName evidence="15">Type I polyketide synthase</fullName>
    </submittedName>
</protein>
<dbReference type="PROSITE" id="PS00012">
    <property type="entry name" value="PHOSPHOPANTETHEINE"/>
    <property type="match status" value="1"/>
</dbReference>
<dbReference type="InterPro" id="IPR006162">
    <property type="entry name" value="Ppantetheine_attach_site"/>
</dbReference>
<dbReference type="PANTHER" id="PTHR43775:SF51">
    <property type="entry name" value="INACTIVE PHENOLPHTHIOCEROL SYNTHESIS POLYKETIDE SYNTHASE TYPE I PKS1-RELATED"/>
    <property type="match status" value="1"/>
</dbReference>
<dbReference type="SMART" id="SM00826">
    <property type="entry name" value="PKS_DH"/>
    <property type="match status" value="1"/>
</dbReference>
<dbReference type="EMBL" id="CP023699">
    <property type="protein sequence ID" value="QEU89612.1"/>
    <property type="molecule type" value="Genomic_DNA"/>
</dbReference>
<dbReference type="Gene3D" id="3.10.129.110">
    <property type="entry name" value="Polyketide synthase dehydratase"/>
    <property type="match status" value="1"/>
</dbReference>
<dbReference type="FunFam" id="3.40.47.10:FF:000019">
    <property type="entry name" value="Polyketide synthase type I"/>
    <property type="match status" value="1"/>
</dbReference>
<dbReference type="Pfam" id="PF08990">
    <property type="entry name" value="Docking"/>
    <property type="match status" value="1"/>
</dbReference>
<dbReference type="InterPro" id="IPR015083">
    <property type="entry name" value="NorB/c/GfsB-D-like_docking"/>
</dbReference>
<dbReference type="InterPro" id="IPR014030">
    <property type="entry name" value="Ketoacyl_synth_N"/>
</dbReference>
<dbReference type="InterPro" id="IPR049551">
    <property type="entry name" value="PKS_DH_C"/>
</dbReference>
<evidence type="ECO:0000256" key="5">
    <source>
        <dbReference type="ARBA" id="ARBA00022679"/>
    </source>
</evidence>
<dbReference type="Gene3D" id="1.10.1200.10">
    <property type="entry name" value="ACP-like"/>
    <property type="match status" value="1"/>
</dbReference>
<dbReference type="InterPro" id="IPR020841">
    <property type="entry name" value="PKS_Beta-ketoAc_synthase_dom"/>
</dbReference>
<evidence type="ECO:0000256" key="8">
    <source>
        <dbReference type="ARBA" id="ARBA00023268"/>
    </source>
</evidence>
<dbReference type="Pfam" id="PF00698">
    <property type="entry name" value="Acyl_transf_1"/>
    <property type="match status" value="1"/>
</dbReference>
<feature type="domain" description="Ketosynthase family 3 (KS3)" evidence="13">
    <location>
        <begin position="41"/>
        <end position="467"/>
    </location>
</feature>
<dbReference type="InterPro" id="IPR050091">
    <property type="entry name" value="PKS_NRPS_Biosynth_Enz"/>
</dbReference>
<dbReference type="Gene3D" id="3.40.47.10">
    <property type="match status" value="1"/>
</dbReference>
<dbReference type="InterPro" id="IPR020843">
    <property type="entry name" value="ER"/>
</dbReference>
<name>A0A5J6G4B9_STRKN</name>
<dbReference type="FunFam" id="1.10.1200.10:FF:000007">
    <property type="entry name" value="Probable polyketide synthase pks17"/>
    <property type="match status" value="1"/>
</dbReference>
<dbReference type="InterPro" id="IPR013968">
    <property type="entry name" value="PKS_KR"/>
</dbReference>
<dbReference type="Proteomes" id="UP000325529">
    <property type="component" value="Chromosome"/>
</dbReference>
<feature type="region of interest" description="C-terminal hotdog fold" evidence="10">
    <location>
        <begin position="1090"/>
        <end position="1217"/>
    </location>
</feature>
<feature type="domain" description="Carrier" evidence="12">
    <location>
        <begin position="2049"/>
        <end position="2124"/>
    </location>
</feature>
<dbReference type="InterPro" id="IPR011032">
    <property type="entry name" value="GroES-like_sf"/>
</dbReference>
<dbReference type="SMART" id="SM00827">
    <property type="entry name" value="PKS_AT"/>
    <property type="match status" value="1"/>
</dbReference>
<dbReference type="CDD" id="cd00833">
    <property type="entry name" value="PKS"/>
    <property type="match status" value="1"/>
</dbReference>
<dbReference type="SUPFAM" id="SSF101173">
    <property type="entry name" value="Docking domain B of the erythromycin polyketide synthase (DEBS)"/>
    <property type="match status" value="1"/>
</dbReference>
<dbReference type="GO" id="GO:0006633">
    <property type="term" value="P:fatty acid biosynthetic process"/>
    <property type="evidence" value="ECO:0007669"/>
    <property type="project" value="InterPro"/>
</dbReference>
<keyword evidence="4" id="KW-0597">Phosphoprotein</keyword>
<dbReference type="Pfam" id="PF22953">
    <property type="entry name" value="SpnB_Rossmann"/>
    <property type="match status" value="1"/>
</dbReference>
<keyword evidence="16" id="KW-1185">Reference proteome</keyword>
<dbReference type="OrthoDB" id="9778690at2"/>
<dbReference type="KEGG" id="ska:CP970_00305"/>
<dbReference type="SMART" id="SM00823">
    <property type="entry name" value="PKS_PP"/>
    <property type="match status" value="1"/>
</dbReference>
<keyword evidence="5" id="KW-0808">Transferase</keyword>
<dbReference type="Pfam" id="PF00107">
    <property type="entry name" value="ADH_zinc_N"/>
    <property type="match status" value="1"/>
</dbReference>
<feature type="region of interest" description="Disordered" evidence="11">
    <location>
        <begin position="1079"/>
        <end position="1101"/>
    </location>
</feature>
<dbReference type="Gene3D" id="3.40.50.11460">
    <property type="match status" value="1"/>
</dbReference>
<dbReference type="SMART" id="SM00829">
    <property type="entry name" value="PKS_ER"/>
    <property type="match status" value="1"/>
</dbReference>
<dbReference type="PROSITE" id="PS52019">
    <property type="entry name" value="PKS_MFAS_DH"/>
    <property type="match status" value="1"/>
</dbReference>
<evidence type="ECO:0000259" key="13">
    <source>
        <dbReference type="PROSITE" id="PS52004"/>
    </source>
</evidence>
<feature type="compositionally biased region" description="Low complexity" evidence="11">
    <location>
        <begin position="1684"/>
        <end position="1693"/>
    </location>
</feature>
<sequence>MTENTASTAAKAGETKLREYLKRTTNDLRKARRRIRDLEEPGPIAVVGMACRYPGGAASPEALWDLVAADGDAISPFPDNRGWDLDGMYDADPDAEGRTYAREAGFLHDAGEFDAEFFGINPREALAMDPQQRLLLETSWEVLERAGIDPTSMKGSRTGVFAGTATIDYITGRQRIPEGLEGYSGTGSFASVISGRVAYSLGLVGPAITVDTACSSSLVAIHLAVQALRTGDCSLALAGGVALMPTPAGFITFSRQRAIAPDGRCKAFAAAADGFGPSEGAGLILLERLSDAQRNGRNILAVIRGSAVNQDGASNGLSAPNGPSQERVIRAALADARLSPDQVDAVEAHGTGTSLGDPIEAHALLATYGQERPADRPLRLGAIKSNIGHSAHAAGVAGVIKMVMALRHRMLPRTLHVDAPSPHIAWSSGAVELLTEPVEWTADGRPRRAGVSAFGISGTNAHVIVEEAPSAPAATGEEPEATAEPAAERPRPLDLGVVPWTLSGRTEPALRAQAERLAAHIGQDGEGHAPADIGRSLASTRAHLEQRGVILAADLDGARAGLAALLDGTPAPNVIMGRVRPGAARPVFVFPGQGSQWEGMAVGLLDSSPVFAGRFAECERALRAHVEWSATDALRGVEGAPSLERIEVLQPVLFAVHVALAGLWRSLGVEPAAVVGHSQGEIAAAHVAGALSLEDAARIVVLRSALFAEELVGRGAVASVALSSDVVEERLARWDGRLVVAGRNGPGAATVAGETGALAEFVAQCEAEDIKARVVGSTVASHCDQVDRLRERILELFAGVEPRRGEVPFYSTVTGGVLDTEGLDAAYWFENCRRPVDFEGAVRSLLADGFRFFVESSAHPVLTMGVEATSEDAGVEAVAVGSLRRGEGGPERFLTSLAQGYAHGLAVNWREVYAGSGAGLVGLPTYAFQHRTFWLDAEYDTADPAGLGLDGGGHPLLGAAVRLADEDRILLTGRLCAKSQPWAAGSGVDGLLPGSALAELALRAAREAGCGQVDELTLTEPLPLPEQGGTQIQLTVSAPDESGRHELRVYARDADAEPDSPWNRHATGVLAQSPATAPFHASAAWPPPGARPLDVPETAEEQGVQALWRDGDALCADVVLPERLRNEAGRFGLHPALLDLTLRAAAHGGLLDGDASALTPHAWREVALHAVGATSARARITATGPDTLTLSLADTTGEPLATIGSVELRALTADQVPTVSRAERDSLFHVEWSGQPTGVAAAESAASDTGADWAVLGDDSLGLIPALKGAGAFGRSYADAAELGAAIDAGATAPDVVLASYAAPDSHDDLAGSAHRALTETLGLAQEWLGDERLRPCRLVAVTRGAIAAAPDEDVSDLTHAPLWGLLRSAQGENPGRFLLVDLDERQESRAVLAAAVRTALAADEPQIAVRDGEVRVPRLARTAAGSLTPPPGTAAWRLAATTDAGAGQGVTALAHPELLAPLAAGQVRISVRAAGVETADLLPGRTVLGGEGAGVITEVGPGVTRLTAGDRVMGLLPDGAFGPLAVVDHRLVARVPRGWSFEQAAAAPKAFVHAYLALFDGAQLADGETLLVHDATGATGRAAVQLARYRGADVYATAQEETRYLLRGMGFDEAHSASSARASFADAVLAATGGRGVDVVFDAEPCQDAALVAAHRESLLRVLPRGGRLAEPAVDGGPGTGSTGSDDSGATAASVRRHSYDLASVDPDRIAEILADLVKLFDRRVLRPLPVHGHDIRQAARLLSALGETAGSGKAVLTVPKPLDPDGTVLITGGTGTLGGLLTRHLVAEHGVRHLVLTSRRGPKASGAEELRAELVAAGASVNIAACDAADRAALAALLEDIPAEHPLTAVVHAAGALADGLIGSLTERDVEHVLRPKVDAAVHLHELTRDLDLAEFVLYSAGAGVLGNPGQSNYAAANTFIDALAHHRRARGLPAVSMAWGFWGETSELTGQLDETLVTRMRRSGVLPIAAREGMALYDAARAAGRPLLVPTRLDLGALRAQAATTALPSMLRGLVRAALPTARESARRTATLEARLAGRGGPEQRALLVDLVRSNAAAVLGHADAQPVGADRAFKELGLDSLTAVELRNRLTTVTGLTLPSTLIFDFPTPVELAAHLHQRLVPEADNGPAVDPEEAEARRLLDSIPVAKLRGSGVLDLLRQLAEEPTHTEAAETAESGAISSMDVDDLVRAALGEGDA</sequence>
<dbReference type="RefSeq" id="WP_055546183.1">
    <property type="nucleotide sequence ID" value="NZ_CP023699.1"/>
</dbReference>
<reference evidence="15 16" key="1">
    <citation type="submission" date="2017-09" db="EMBL/GenBank/DDBJ databases">
        <authorList>
            <person name="Lee N."/>
            <person name="Cho B.-K."/>
        </authorList>
    </citation>
    <scope>NUCLEOTIDE SEQUENCE [LARGE SCALE GENOMIC DNA]</scope>
    <source>
        <strain evidence="15 16">ATCC 12853</strain>
    </source>
</reference>
<dbReference type="PROSITE" id="PS50075">
    <property type="entry name" value="CARRIER"/>
    <property type="match status" value="1"/>
</dbReference>
<dbReference type="GO" id="GO:0004315">
    <property type="term" value="F:3-oxoacyl-[acyl-carrier-protein] synthase activity"/>
    <property type="evidence" value="ECO:0007669"/>
    <property type="project" value="InterPro"/>
</dbReference>
<dbReference type="InterPro" id="IPR036736">
    <property type="entry name" value="ACP-like_sf"/>
</dbReference>
<evidence type="ECO:0000256" key="3">
    <source>
        <dbReference type="ARBA" id="ARBA00022450"/>
    </source>
</evidence>
<dbReference type="InterPro" id="IPR036291">
    <property type="entry name" value="NAD(P)-bd_dom_sf"/>
</dbReference>
<dbReference type="SMART" id="SM01294">
    <property type="entry name" value="PKS_PP_betabranch"/>
    <property type="match status" value="1"/>
</dbReference>
<dbReference type="CDD" id="cd08956">
    <property type="entry name" value="KR_3_FAS_SDR_x"/>
    <property type="match status" value="1"/>
</dbReference>
<evidence type="ECO:0000313" key="16">
    <source>
        <dbReference type="Proteomes" id="UP000325529"/>
    </source>
</evidence>
<dbReference type="InterPro" id="IPR049552">
    <property type="entry name" value="PKS_DH_N"/>
</dbReference>
<keyword evidence="8" id="KW-0511">Multifunctional enzyme</keyword>
<dbReference type="Pfam" id="PF14765">
    <property type="entry name" value="PS-DH"/>
    <property type="match status" value="1"/>
</dbReference>
<keyword evidence="6" id="KW-0521">NADP</keyword>
<evidence type="ECO:0000256" key="1">
    <source>
        <dbReference type="ARBA" id="ARBA00001957"/>
    </source>
</evidence>
<feature type="region of interest" description="Disordered" evidence="11">
    <location>
        <begin position="470"/>
        <end position="490"/>
    </location>
</feature>
<proteinExistence type="predicted"/>
<dbReference type="Pfam" id="PF08240">
    <property type="entry name" value="ADH_N"/>
    <property type="match status" value="1"/>
</dbReference>
<evidence type="ECO:0000256" key="9">
    <source>
        <dbReference type="ARBA" id="ARBA00023315"/>
    </source>
</evidence>
<gene>
    <name evidence="15" type="ORF">CP970_00305</name>
</gene>
<dbReference type="Pfam" id="PF02801">
    <property type="entry name" value="Ketoacyl-synt_C"/>
    <property type="match status" value="1"/>
</dbReference>
<dbReference type="PROSITE" id="PS52004">
    <property type="entry name" value="KS3_2"/>
    <property type="match status" value="1"/>
</dbReference>
<dbReference type="Gene3D" id="3.90.180.10">
    <property type="entry name" value="Medium-chain alcohol dehydrogenases, catalytic domain"/>
    <property type="match status" value="1"/>
</dbReference>
<dbReference type="InterPro" id="IPR018201">
    <property type="entry name" value="Ketoacyl_synth_AS"/>
</dbReference>
<dbReference type="InterPro" id="IPR001227">
    <property type="entry name" value="Ac_transferase_dom_sf"/>
</dbReference>
<dbReference type="InterPro" id="IPR042104">
    <property type="entry name" value="PKS_dehydratase_sf"/>
</dbReference>
<organism evidence="15 16">
    <name type="scientific">Streptomyces kanamyceticus</name>
    <dbReference type="NCBI Taxonomy" id="1967"/>
    <lineage>
        <taxon>Bacteria</taxon>
        <taxon>Bacillati</taxon>
        <taxon>Actinomycetota</taxon>
        <taxon>Actinomycetes</taxon>
        <taxon>Kitasatosporales</taxon>
        <taxon>Streptomycetaceae</taxon>
        <taxon>Streptomyces</taxon>
    </lineage>
</organism>
<dbReference type="SMART" id="SM00825">
    <property type="entry name" value="PKS_KS"/>
    <property type="match status" value="1"/>
</dbReference>
<comment type="cofactor">
    <cofactor evidence="1">
        <name>pantetheine 4'-phosphate</name>
        <dbReference type="ChEBI" id="CHEBI:47942"/>
    </cofactor>
</comment>
<dbReference type="Pfam" id="PF00109">
    <property type="entry name" value="ketoacyl-synt"/>
    <property type="match status" value="1"/>
</dbReference>
<dbReference type="SUPFAM" id="SSF52151">
    <property type="entry name" value="FabD/lysophospholipase-like"/>
    <property type="match status" value="1"/>
</dbReference>
<evidence type="ECO:0000256" key="7">
    <source>
        <dbReference type="ARBA" id="ARBA00023194"/>
    </source>
</evidence>
<evidence type="ECO:0000256" key="10">
    <source>
        <dbReference type="PROSITE-ProRule" id="PRU01363"/>
    </source>
</evidence>
<keyword evidence="7" id="KW-0045">Antibiotic biosynthesis</keyword>
<dbReference type="SUPFAM" id="SSF55048">
    <property type="entry name" value="Probable ACP-binding domain of malonyl-CoA ACP transacylase"/>
    <property type="match status" value="1"/>
</dbReference>
<dbReference type="SUPFAM" id="SSF50129">
    <property type="entry name" value="GroES-like"/>
    <property type="match status" value="1"/>
</dbReference>
<evidence type="ECO:0000256" key="2">
    <source>
        <dbReference type="ARBA" id="ARBA00004792"/>
    </source>
</evidence>
<evidence type="ECO:0000259" key="12">
    <source>
        <dbReference type="PROSITE" id="PS50075"/>
    </source>
</evidence>
<dbReference type="FunFam" id="3.40.366.10:FF:000002">
    <property type="entry name" value="Probable polyketide synthase 2"/>
    <property type="match status" value="1"/>
</dbReference>
<dbReference type="InterPro" id="IPR013154">
    <property type="entry name" value="ADH-like_N"/>
</dbReference>
<dbReference type="InterPro" id="IPR057326">
    <property type="entry name" value="KR_dom"/>
</dbReference>
<feature type="domain" description="PKS/mFAS DH" evidence="14">
    <location>
        <begin position="954"/>
        <end position="1217"/>
    </location>
</feature>
<evidence type="ECO:0000256" key="4">
    <source>
        <dbReference type="ARBA" id="ARBA00022553"/>
    </source>
</evidence>
<feature type="region of interest" description="N-terminal hotdog fold" evidence="10">
    <location>
        <begin position="954"/>
        <end position="1077"/>
    </location>
</feature>
<dbReference type="Pfam" id="PF21089">
    <property type="entry name" value="PKS_DH_N"/>
    <property type="match status" value="1"/>
</dbReference>
<dbReference type="Gene3D" id="3.40.50.720">
    <property type="entry name" value="NAD(P)-binding Rossmann-like Domain"/>
    <property type="match status" value="1"/>
</dbReference>
<dbReference type="CDD" id="cd05195">
    <property type="entry name" value="enoyl_red"/>
    <property type="match status" value="1"/>
</dbReference>
<dbReference type="InterPro" id="IPR014031">
    <property type="entry name" value="Ketoacyl_synth_C"/>
</dbReference>
<dbReference type="PROSITE" id="PS00606">
    <property type="entry name" value="KS3_1"/>
    <property type="match status" value="1"/>
</dbReference>
<keyword evidence="9" id="KW-0012">Acyltransferase</keyword>
<dbReference type="PANTHER" id="PTHR43775">
    <property type="entry name" value="FATTY ACID SYNTHASE"/>
    <property type="match status" value="1"/>
</dbReference>
<dbReference type="InterPro" id="IPR009081">
    <property type="entry name" value="PP-bd_ACP"/>
</dbReference>
<dbReference type="SUPFAM" id="SSF53901">
    <property type="entry name" value="Thiolase-like"/>
    <property type="match status" value="1"/>
</dbReference>
<dbReference type="SUPFAM" id="SSF47336">
    <property type="entry name" value="ACP-like"/>
    <property type="match status" value="1"/>
</dbReference>
<dbReference type="InterPro" id="IPR014043">
    <property type="entry name" value="Acyl_transferase_dom"/>
</dbReference>
<feature type="region of interest" description="Disordered" evidence="11">
    <location>
        <begin position="1671"/>
        <end position="1693"/>
    </location>
</feature>
<dbReference type="InterPro" id="IPR020806">
    <property type="entry name" value="PKS_PP-bd"/>
</dbReference>
<dbReference type="InterPro" id="IPR049900">
    <property type="entry name" value="PKS_mFAS_DH"/>
</dbReference>
<dbReference type="SUPFAM" id="SSF51735">
    <property type="entry name" value="NAD(P)-binding Rossmann-fold domains"/>
    <property type="match status" value="3"/>
</dbReference>
<comment type="pathway">
    <text evidence="2">Antibiotic biosynthesis.</text>
</comment>
<dbReference type="InterPro" id="IPR055123">
    <property type="entry name" value="SpnB-like_Rossmann"/>
</dbReference>
<dbReference type="Gene3D" id="3.40.366.10">
    <property type="entry name" value="Malonyl-Coenzyme A Acyl Carrier Protein, domain 2"/>
    <property type="match status" value="1"/>
</dbReference>
<dbReference type="InterPro" id="IPR016035">
    <property type="entry name" value="Acyl_Trfase/lysoPLipase"/>
</dbReference>
<dbReference type="InterPro" id="IPR020807">
    <property type="entry name" value="PKS_DH"/>
</dbReference>
<dbReference type="GO" id="GO:0031177">
    <property type="term" value="F:phosphopantetheine binding"/>
    <property type="evidence" value="ECO:0007669"/>
    <property type="project" value="InterPro"/>
</dbReference>
<dbReference type="GO" id="GO:0033068">
    <property type="term" value="P:macrolide biosynthetic process"/>
    <property type="evidence" value="ECO:0007669"/>
    <property type="project" value="UniProtKB-ARBA"/>
</dbReference>
<dbReference type="SMART" id="SM00822">
    <property type="entry name" value="PKS_KR"/>
    <property type="match status" value="1"/>
</dbReference>
<evidence type="ECO:0000259" key="14">
    <source>
        <dbReference type="PROSITE" id="PS52019"/>
    </source>
</evidence>
<evidence type="ECO:0000256" key="11">
    <source>
        <dbReference type="SAM" id="MobiDB-lite"/>
    </source>
</evidence>
<dbReference type="GO" id="GO:0004312">
    <property type="term" value="F:fatty acid synthase activity"/>
    <property type="evidence" value="ECO:0007669"/>
    <property type="project" value="TreeGrafter"/>
</dbReference>
<comment type="caution">
    <text evidence="10">Lacks conserved residue(s) required for the propagation of feature annotation.</text>
</comment>
<dbReference type="InterPro" id="IPR032821">
    <property type="entry name" value="PKS_assoc"/>
</dbReference>
<dbReference type="InterPro" id="IPR013149">
    <property type="entry name" value="ADH-like_C"/>
</dbReference>
<dbReference type="Pfam" id="PF16197">
    <property type="entry name" value="KAsynt_C_assoc"/>
    <property type="match status" value="1"/>
</dbReference>
<keyword evidence="3" id="KW-0596">Phosphopantetheine</keyword>
<evidence type="ECO:0000256" key="6">
    <source>
        <dbReference type="ARBA" id="ARBA00022857"/>
    </source>
</evidence>
<accession>A0A5J6G4B9</accession>
<dbReference type="Gene3D" id="3.30.70.3290">
    <property type="match status" value="1"/>
</dbReference>
<dbReference type="Pfam" id="PF00550">
    <property type="entry name" value="PP-binding"/>
    <property type="match status" value="1"/>
</dbReference>
<dbReference type="InterPro" id="IPR016039">
    <property type="entry name" value="Thiolase-like"/>
</dbReference>
<dbReference type="InterPro" id="IPR016036">
    <property type="entry name" value="Malonyl_transacylase_ACP-bd"/>
</dbReference>
<dbReference type="Pfam" id="PF08659">
    <property type="entry name" value="KR"/>
    <property type="match status" value="1"/>
</dbReference>